<dbReference type="Proteomes" id="UP000054683">
    <property type="component" value="Unassembled WGS sequence"/>
</dbReference>
<evidence type="ECO:0000313" key="1">
    <source>
        <dbReference type="EMBL" id="SAL32282.1"/>
    </source>
</evidence>
<evidence type="ECO:0000313" key="2">
    <source>
        <dbReference type="Proteomes" id="UP000054683"/>
    </source>
</evidence>
<organism evidence="1 2">
    <name type="scientific">Caballeronia udeis</name>
    <dbReference type="NCBI Taxonomy" id="1232866"/>
    <lineage>
        <taxon>Bacteria</taxon>
        <taxon>Pseudomonadati</taxon>
        <taxon>Pseudomonadota</taxon>
        <taxon>Betaproteobacteria</taxon>
        <taxon>Burkholderiales</taxon>
        <taxon>Burkholderiaceae</taxon>
        <taxon>Caballeronia</taxon>
    </lineage>
</organism>
<gene>
    <name evidence="1" type="ORF">AWB69_02796</name>
</gene>
<protein>
    <submittedName>
        <fullName evidence="1">Uncharacterized protein</fullName>
    </submittedName>
</protein>
<reference evidence="1 2" key="1">
    <citation type="submission" date="2016-01" db="EMBL/GenBank/DDBJ databases">
        <authorList>
            <person name="Oliw E.H."/>
        </authorList>
    </citation>
    <scope>NUCLEOTIDE SEQUENCE [LARGE SCALE GENOMIC DNA]</scope>
    <source>
        <strain evidence="1">LMG 27134</strain>
    </source>
</reference>
<accession>A0A158GJS3</accession>
<dbReference type="AlphaFoldDB" id="A0A158GJS3"/>
<sequence>MSDRSDVLYTYRCKACGHSGQRRLPDEAHDGEETTCDVCSAPVTLEWDDGVKFNLPD</sequence>
<proteinExistence type="predicted"/>
<name>A0A158GJS3_9BURK</name>
<dbReference type="EMBL" id="FCOK02000015">
    <property type="protein sequence ID" value="SAL32282.1"/>
    <property type="molecule type" value="Genomic_DNA"/>
</dbReference>